<dbReference type="SMART" id="SM00220">
    <property type="entry name" value="S_TKc"/>
    <property type="match status" value="1"/>
</dbReference>
<dbReference type="GO" id="GO:0004672">
    <property type="term" value="F:protein kinase activity"/>
    <property type="evidence" value="ECO:0007669"/>
    <property type="project" value="InterPro"/>
</dbReference>
<accession>A0A7S3XZC6</accession>
<dbReference type="PROSITE" id="PS50011">
    <property type="entry name" value="PROTEIN_KINASE_DOM"/>
    <property type="match status" value="1"/>
</dbReference>
<gene>
    <name evidence="5" type="ORF">HAKA00212_LOCUS15326</name>
</gene>
<keyword evidence="1 3" id="KW-0547">Nucleotide-binding</keyword>
<dbReference type="InterPro" id="IPR017441">
    <property type="entry name" value="Protein_kinase_ATP_BS"/>
</dbReference>
<dbReference type="FunFam" id="1.10.510.10:FF:000571">
    <property type="entry name" value="Maternal embryonic leucine zipper kinase"/>
    <property type="match status" value="1"/>
</dbReference>
<feature type="binding site" evidence="3">
    <location>
        <position position="48"/>
    </location>
    <ligand>
        <name>ATP</name>
        <dbReference type="ChEBI" id="CHEBI:30616"/>
    </ligand>
</feature>
<proteinExistence type="predicted"/>
<dbReference type="InterPro" id="IPR000719">
    <property type="entry name" value="Prot_kinase_dom"/>
</dbReference>
<dbReference type="Pfam" id="PF00069">
    <property type="entry name" value="Pkinase"/>
    <property type="match status" value="1"/>
</dbReference>
<dbReference type="PROSITE" id="PS00107">
    <property type="entry name" value="PROTEIN_KINASE_ATP"/>
    <property type="match status" value="1"/>
</dbReference>
<keyword evidence="2 3" id="KW-0067">ATP-binding</keyword>
<feature type="domain" description="Protein kinase" evidence="4">
    <location>
        <begin position="19"/>
        <end position="283"/>
    </location>
</feature>
<evidence type="ECO:0000256" key="2">
    <source>
        <dbReference type="ARBA" id="ARBA00022840"/>
    </source>
</evidence>
<dbReference type="Gene3D" id="1.10.510.10">
    <property type="entry name" value="Transferase(Phosphotransferase) domain 1"/>
    <property type="match status" value="1"/>
</dbReference>
<dbReference type="GO" id="GO:0005524">
    <property type="term" value="F:ATP binding"/>
    <property type="evidence" value="ECO:0007669"/>
    <property type="project" value="UniProtKB-UniRule"/>
</dbReference>
<protein>
    <recommendedName>
        <fullName evidence="4">Protein kinase domain-containing protein</fullName>
    </recommendedName>
</protein>
<dbReference type="EMBL" id="HBIU01033288">
    <property type="protein sequence ID" value="CAE0636564.1"/>
    <property type="molecule type" value="Transcribed_RNA"/>
</dbReference>
<evidence type="ECO:0000259" key="4">
    <source>
        <dbReference type="PROSITE" id="PS50011"/>
    </source>
</evidence>
<dbReference type="CDD" id="cd05117">
    <property type="entry name" value="STKc_CAMK"/>
    <property type="match status" value="1"/>
</dbReference>
<dbReference type="PANTHER" id="PTHR24347">
    <property type="entry name" value="SERINE/THREONINE-PROTEIN KINASE"/>
    <property type="match status" value="1"/>
</dbReference>
<sequence>MTIMDALIRNESSVFVKKFVLLEQIGQGSSSMVYRCKRISDGMICAVKIVSLKHLKFHYSQRDIEAASVKEIHILKELNNPSIVKIHEHFIEADHLFIIEEYAPGKELFEVILDKPKRCLTEDEAKPIIIQLIDAVEYLHSQEIVHRDIKPENIKLVYEGAEPRIKLLDFGVSRKLEHEKYAQTYVGTPSYLAPEMLRGRTYDARVDVWSAGVIVYVLLGGYPPFYAENQNDLFQVIMKGEYQFFHEDWQHISEDAKNLIRKMLVTSPAKRATAEELLREPWLRAPESRLSDANLGMTVENLKRFKAKQKFKGAVDAVKAVNRLRSLGSWTAARPPTTHNS</sequence>
<evidence type="ECO:0000256" key="3">
    <source>
        <dbReference type="PROSITE-ProRule" id="PRU10141"/>
    </source>
</evidence>
<name>A0A7S3XZC6_HETAK</name>
<dbReference type="InterPro" id="IPR011009">
    <property type="entry name" value="Kinase-like_dom_sf"/>
</dbReference>
<dbReference type="AlphaFoldDB" id="A0A7S3XZC6"/>
<reference evidence="5" key="1">
    <citation type="submission" date="2021-01" db="EMBL/GenBank/DDBJ databases">
        <authorList>
            <person name="Corre E."/>
            <person name="Pelletier E."/>
            <person name="Niang G."/>
            <person name="Scheremetjew M."/>
            <person name="Finn R."/>
            <person name="Kale V."/>
            <person name="Holt S."/>
            <person name="Cochrane G."/>
            <person name="Meng A."/>
            <person name="Brown T."/>
            <person name="Cohen L."/>
        </authorList>
    </citation>
    <scope>NUCLEOTIDE SEQUENCE</scope>
    <source>
        <strain evidence="5">CCMP3107</strain>
    </source>
</reference>
<dbReference type="SUPFAM" id="SSF56112">
    <property type="entry name" value="Protein kinase-like (PK-like)"/>
    <property type="match status" value="1"/>
</dbReference>
<organism evidence="5">
    <name type="scientific">Heterosigma akashiwo</name>
    <name type="common">Chromophytic alga</name>
    <name type="synonym">Heterosigma carterae</name>
    <dbReference type="NCBI Taxonomy" id="2829"/>
    <lineage>
        <taxon>Eukaryota</taxon>
        <taxon>Sar</taxon>
        <taxon>Stramenopiles</taxon>
        <taxon>Ochrophyta</taxon>
        <taxon>Raphidophyceae</taxon>
        <taxon>Chattonellales</taxon>
        <taxon>Chattonellaceae</taxon>
        <taxon>Heterosigma</taxon>
    </lineage>
</organism>
<evidence type="ECO:0000313" key="5">
    <source>
        <dbReference type="EMBL" id="CAE0636564.1"/>
    </source>
</evidence>
<evidence type="ECO:0000256" key="1">
    <source>
        <dbReference type="ARBA" id="ARBA00022741"/>
    </source>
</evidence>